<evidence type="ECO:0000256" key="1">
    <source>
        <dbReference type="ARBA" id="ARBA00022723"/>
    </source>
</evidence>
<keyword evidence="3" id="KW-0378">Hydrolase</keyword>
<dbReference type="GO" id="GO:0008725">
    <property type="term" value="F:DNA-3-methyladenine glycosylase activity"/>
    <property type="evidence" value="ECO:0007669"/>
    <property type="project" value="UniProtKB-EC"/>
</dbReference>
<evidence type="ECO:0000256" key="5">
    <source>
        <dbReference type="ARBA" id="ARBA00023204"/>
    </source>
</evidence>
<dbReference type="EC" id="3.2.2.20" evidence="8"/>
<dbReference type="GO" id="GO:0046872">
    <property type="term" value="F:metal ion binding"/>
    <property type="evidence" value="ECO:0007669"/>
    <property type="project" value="UniProtKB-KW"/>
</dbReference>
<feature type="binding site" evidence="9">
    <location>
        <position position="206"/>
    </location>
    <ligand>
        <name>Zn(2+)</name>
        <dbReference type="ChEBI" id="CHEBI:29105"/>
    </ligand>
</feature>
<dbReference type="SUPFAM" id="SSF48150">
    <property type="entry name" value="DNA-glycosylase"/>
    <property type="match status" value="1"/>
</dbReference>
<dbReference type="Proteomes" id="UP000219048">
    <property type="component" value="Unassembled WGS sequence"/>
</dbReference>
<feature type="binding site" evidence="9">
    <location>
        <position position="202"/>
    </location>
    <ligand>
        <name>Zn(2+)</name>
        <dbReference type="ChEBI" id="CHEBI:29105"/>
    </ligand>
</feature>
<evidence type="ECO:0000256" key="8">
    <source>
        <dbReference type="ARBA" id="ARBA00066766"/>
    </source>
</evidence>
<evidence type="ECO:0000256" key="2">
    <source>
        <dbReference type="ARBA" id="ARBA00022763"/>
    </source>
</evidence>
<dbReference type="Gene3D" id="1.10.340.30">
    <property type="entry name" value="Hypothetical protein, domain 2"/>
    <property type="match status" value="1"/>
</dbReference>
<keyword evidence="4 9" id="KW-0862">Zinc</keyword>
<sequence length="212" mass="24555">MLPLLVKKVELVKIQFAVSLSKNLLMSKHRCGWCEGDLLYEDYHDREWGVPVKDDETLFEFLILETFQAGLSWITVLKKRENFRKAFDNFDYKKIAKYNQDKIDELLDNPGIIRNKLKVNATVSNAQAFIEVQKEFGSFSDYIWKFVDGKPIKNSLKNYKEGPATTPLSDTISKDLKKRGFKFVGSTVIYAQMQATGMVNDHEVSCFRYNEV</sequence>
<dbReference type="AlphaFoldDB" id="A0A285MBS5"/>
<name>A0A285MBS5_9FLAO</name>
<evidence type="ECO:0000256" key="6">
    <source>
        <dbReference type="ARBA" id="ARBA00052558"/>
    </source>
</evidence>
<dbReference type="EMBL" id="OBEH01000001">
    <property type="protein sequence ID" value="SNY94642.1"/>
    <property type="molecule type" value="Genomic_DNA"/>
</dbReference>
<gene>
    <name evidence="10" type="ORF">SAMN06265377_0302</name>
</gene>
<dbReference type="InterPro" id="IPR011257">
    <property type="entry name" value="DNA_glycosylase"/>
</dbReference>
<keyword evidence="5" id="KW-0234">DNA repair</keyword>
<dbReference type="InterPro" id="IPR052891">
    <property type="entry name" value="DNA-3mA_glycosylase"/>
</dbReference>
<evidence type="ECO:0000256" key="4">
    <source>
        <dbReference type="ARBA" id="ARBA00022833"/>
    </source>
</evidence>
<evidence type="ECO:0000256" key="3">
    <source>
        <dbReference type="ARBA" id="ARBA00022801"/>
    </source>
</evidence>
<dbReference type="FunFam" id="1.10.340.30:FF:000009">
    <property type="entry name" value="DNA-3-methyladenine glycosylase I"/>
    <property type="match status" value="1"/>
</dbReference>
<dbReference type="PANTHER" id="PTHR30037">
    <property type="entry name" value="DNA-3-METHYLADENINE GLYCOSYLASE 1"/>
    <property type="match status" value="1"/>
</dbReference>
<keyword evidence="11" id="KW-1185">Reference proteome</keyword>
<feature type="binding site" evidence="9">
    <location>
        <position position="44"/>
    </location>
    <ligand>
        <name>Zn(2+)</name>
        <dbReference type="ChEBI" id="CHEBI:29105"/>
    </ligand>
</feature>
<dbReference type="NCBIfam" id="TIGR00624">
    <property type="entry name" value="tag"/>
    <property type="match status" value="1"/>
</dbReference>
<proteinExistence type="predicted"/>
<dbReference type="InterPro" id="IPR004597">
    <property type="entry name" value="Tag"/>
</dbReference>
<reference evidence="11" key="1">
    <citation type="submission" date="2017-09" db="EMBL/GenBank/DDBJ databases">
        <authorList>
            <person name="Varghese N."/>
            <person name="Submissions S."/>
        </authorList>
    </citation>
    <scope>NUCLEOTIDE SEQUENCE [LARGE SCALE GENOMIC DNA]</scope>
    <source>
        <strain evidence="11">DSM 25885</strain>
    </source>
</reference>
<comment type="catalytic activity">
    <reaction evidence="6">
        <text>Hydrolysis of alkylated DNA, releasing 3-methyladenine.</text>
        <dbReference type="EC" id="3.2.2.20"/>
    </reaction>
</comment>
<dbReference type="Pfam" id="PF03352">
    <property type="entry name" value="Adenine_glyco"/>
    <property type="match status" value="1"/>
</dbReference>
<evidence type="ECO:0000313" key="11">
    <source>
        <dbReference type="Proteomes" id="UP000219048"/>
    </source>
</evidence>
<evidence type="ECO:0000256" key="7">
    <source>
        <dbReference type="ARBA" id="ARBA00057608"/>
    </source>
</evidence>
<protein>
    <recommendedName>
        <fullName evidence="8">DNA-3-methyladenine glycosylase I</fullName>
        <ecNumber evidence="8">3.2.2.20</ecNumber>
    </recommendedName>
</protein>
<evidence type="ECO:0000256" key="9">
    <source>
        <dbReference type="PIRSR" id="PIRSR604597-1"/>
    </source>
</evidence>
<feature type="binding site" evidence="9">
    <location>
        <position position="31"/>
    </location>
    <ligand>
        <name>Zn(2+)</name>
        <dbReference type="ChEBI" id="CHEBI:29105"/>
    </ligand>
</feature>
<keyword evidence="1 9" id="KW-0479">Metal-binding</keyword>
<organism evidence="10 11">
    <name type="scientific">Flagellimonas pacifica</name>
    <dbReference type="NCBI Taxonomy" id="1247520"/>
    <lineage>
        <taxon>Bacteria</taxon>
        <taxon>Pseudomonadati</taxon>
        <taxon>Bacteroidota</taxon>
        <taxon>Flavobacteriia</taxon>
        <taxon>Flavobacteriales</taxon>
        <taxon>Flavobacteriaceae</taxon>
        <taxon>Flagellimonas</taxon>
    </lineage>
</organism>
<comment type="function">
    <text evidence="7">Hydrolysis of the deoxyribose N-glycosidic bond to excise 3-methyladenine from the damaged DNA polymer formed by alkylation lesions.</text>
</comment>
<dbReference type="InterPro" id="IPR005019">
    <property type="entry name" value="Adenine_glyco"/>
</dbReference>
<dbReference type="GO" id="GO:0006284">
    <property type="term" value="P:base-excision repair"/>
    <property type="evidence" value="ECO:0007669"/>
    <property type="project" value="InterPro"/>
</dbReference>
<evidence type="ECO:0000313" key="10">
    <source>
        <dbReference type="EMBL" id="SNY94642.1"/>
    </source>
</evidence>
<accession>A0A285MBS5</accession>
<dbReference type="PANTHER" id="PTHR30037:SF4">
    <property type="entry name" value="DNA-3-METHYLADENINE GLYCOSYLASE I"/>
    <property type="match status" value="1"/>
</dbReference>
<keyword evidence="2" id="KW-0227">DNA damage</keyword>